<keyword evidence="3" id="KW-1185">Reference proteome</keyword>
<proteinExistence type="predicted"/>
<organism evidence="2 3">
    <name type="scientific">Siminovitchia sediminis</name>
    <dbReference type="NCBI Taxonomy" id="1274353"/>
    <lineage>
        <taxon>Bacteria</taxon>
        <taxon>Bacillati</taxon>
        <taxon>Bacillota</taxon>
        <taxon>Bacilli</taxon>
        <taxon>Bacillales</taxon>
        <taxon>Bacillaceae</taxon>
        <taxon>Siminovitchia</taxon>
    </lineage>
</organism>
<dbReference type="EMBL" id="JBHUEO010000041">
    <property type="protein sequence ID" value="MFD1707720.1"/>
    <property type="molecule type" value="Genomic_DNA"/>
</dbReference>
<accession>A0ABW4KI79</accession>
<dbReference type="RefSeq" id="WP_380774516.1">
    <property type="nucleotide sequence ID" value="NZ_JBHUEO010000041.1"/>
</dbReference>
<evidence type="ECO:0000313" key="2">
    <source>
        <dbReference type="EMBL" id="MFD1707720.1"/>
    </source>
</evidence>
<feature type="region of interest" description="Disordered" evidence="1">
    <location>
        <begin position="1"/>
        <end position="54"/>
    </location>
</feature>
<protein>
    <submittedName>
        <fullName evidence="2">Uncharacterized protein</fullName>
    </submittedName>
</protein>
<comment type="caution">
    <text evidence="2">The sequence shown here is derived from an EMBL/GenBank/DDBJ whole genome shotgun (WGS) entry which is preliminary data.</text>
</comment>
<feature type="compositionally biased region" description="Basic and acidic residues" evidence="1">
    <location>
        <begin position="28"/>
        <end position="54"/>
    </location>
</feature>
<dbReference type="Proteomes" id="UP001597301">
    <property type="component" value="Unassembled WGS sequence"/>
</dbReference>
<gene>
    <name evidence="2" type="ORF">ACFSCZ_13415</name>
</gene>
<evidence type="ECO:0000256" key="1">
    <source>
        <dbReference type="SAM" id="MobiDB-lite"/>
    </source>
</evidence>
<reference evidence="3" key="1">
    <citation type="journal article" date="2019" name="Int. J. Syst. Evol. Microbiol.">
        <title>The Global Catalogue of Microorganisms (GCM) 10K type strain sequencing project: providing services to taxonomists for standard genome sequencing and annotation.</title>
        <authorList>
            <consortium name="The Broad Institute Genomics Platform"/>
            <consortium name="The Broad Institute Genome Sequencing Center for Infectious Disease"/>
            <person name="Wu L."/>
            <person name="Ma J."/>
        </authorList>
    </citation>
    <scope>NUCLEOTIDE SEQUENCE [LARGE SCALE GENOMIC DNA]</scope>
    <source>
        <strain evidence="3">CGMCC 1.12295</strain>
    </source>
</reference>
<evidence type="ECO:0000313" key="3">
    <source>
        <dbReference type="Proteomes" id="UP001597301"/>
    </source>
</evidence>
<name>A0ABW4KI79_9BACI</name>
<feature type="compositionally biased region" description="Basic and acidic residues" evidence="1">
    <location>
        <begin position="1"/>
        <end position="13"/>
    </location>
</feature>
<sequence>MTVNNEKKQKPAGRDYQSGVTEGNLPGYREEQSNKKDTLKSEEIRYKNADKIYE</sequence>